<dbReference type="SUPFAM" id="SSF54919">
    <property type="entry name" value="Nucleoside diphosphate kinase, NDK"/>
    <property type="match status" value="1"/>
</dbReference>
<keyword evidence="11 14" id="KW-0067">ATP-binding</keyword>
<dbReference type="AlphaFoldDB" id="A0A0F5EP44"/>
<keyword evidence="20" id="KW-0540">Nuclease</keyword>
<dbReference type="HAMAP" id="MF_00451">
    <property type="entry name" value="NDP_kinase"/>
    <property type="match status" value="1"/>
</dbReference>
<comment type="function">
    <text evidence="14">Major role in the synthesis of nucleoside triphosphates other than ATP. The ATP gamma phosphate is transferred to the NDP beta phosphate via a ping-pong mechanism, using a phosphorylated active-site intermediate.</text>
</comment>
<reference evidence="20 21" key="1">
    <citation type="submission" date="2018-06" db="EMBL/GenBank/DDBJ databases">
        <authorList>
            <consortium name="Pathogen Informatics"/>
            <person name="Doyle S."/>
        </authorList>
    </citation>
    <scope>NUCLEOTIDE SEQUENCE [LARGE SCALE GENOMIC DNA]</scope>
    <source>
        <strain evidence="20 21">NCTC11296</strain>
    </source>
</reference>
<dbReference type="EC" id="2.7.4.6" evidence="3 14"/>
<dbReference type="GO" id="GO:0004519">
    <property type="term" value="F:endonuclease activity"/>
    <property type="evidence" value="ECO:0007669"/>
    <property type="project" value="UniProtKB-KW"/>
</dbReference>
<keyword evidence="10 14" id="KW-0418">Kinase</keyword>
<evidence type="ECO:0000313" key="21">
    <source>
        <dbReference type="Proteomes" id="UP000254465"/>
    </source>
</evidence>
<feature type="binding site" evidence="14 15">
    <location>
        <position position="9"/>
    </location>
    <ligand>
        <name>ATP</name>
        <dbReference type="ChEBI" id="CHEBI:30616"/>
    </ligand>
</feature>
<keyword evidence="8 14" id="KW-0479">Metal-binding</keyword>
<keyword evidence="7 14" id="KW-0808">Transferase</keyword>
<dbReference type="NCBIfam" id="NF001908">
    <property type="entry name" value="PRK00668.1"/>
    <property type="match status" value="1"/>
</dbReference>
<dbReference type="GO" id="GO:0006228">
    <property type="term" value="P:UTP biosynthetic process"/>
    <property type="evidence" value="ECO:0007669"/>
    <property type="project" value="UniProtKB-UniRule"/>
</dbReference>
<keyword evidence="12 14" id="KW-0460">Magnesium</keyword>
<feature type="binding site" evidence="14 15">
    <location>
        <position position="112"/>
    </location>
    <ligand>
        <name>ATP</name>
        <dbReference type="ChEBI" id="CHEBI:30616"/>
    </ligand>
</feature>
<evidence type="ECO:0000256" key="15">
    <source>
        <dbReference type="PROSITE-ProRule" id="PRU00706"/>
    </source>
</evidence>
<dbReference type="PANTHER" id="PTHR46161:SF3">
    <property type="entry name" value="NUCLEOSIDE DIPHOSPHATE KINASE DDB_G0292928-RELATED"/>
    <property type="match status" value="1"/>
</dbReference>
<keyword evidence="9 14" id="KW-0547">Nucleotide-binding</keyword>
<evidence type="ECO:0000256" key="1">
    <source>
        <dbReference type="ARBA" id="ARBA00004496"/>
    </source>
</evidence>
<keyword evidence="20" id="KW-0255">Endonuclease</keyword>
<organism evidence="19 22">
    <name type="scientific">Avibacterium paragallinarum</name>
    <name type="common">Haemophilus gallinarum</name>
    <dbReference type="NCBI Taxonomy" id="728"/>
    <lineage>
        <taxon>Bacteria</taxon>
        <taxon>Pseudomonadati</taxon>
        <taxon>Pseudomonadota</taxon>
        <taxon>Gammaproteobacteria</taxon>
        <taxon>Pasteurellales</taxon>
        <taxon>Pasteurellaceae</taxon>
        <taxon>Avibacterium</taxon>
    </lineage>
</organism>
<evidence type="ECO:0000256" key="10">
    <source>
        <dbReference type="ARBA" id="ARBA00022777"/>
    </source>
</evidence>
<dbReference type="CDD" id="cd04413">
    <property type="entry name" value="NDPk_I"/>
    <property type="match status" value="1"/>
</dbReference>
<dbReference type="PANTHER" id="PTHR46161">
    <property type="entry name" value="NUCLEOSIDE DIPHOSPHATE KINASE"/>
    <property type="match status" value="1"/>
</dbReference>
<feature type="binding site" evidence="14 15">
    <location>
        <position position="102"/>
    </location>
    <ligand>
        <name>ATP</name>
        <dbReference type="ChEBI" id="CHEBI:30616"/>
    </ligand>
</feature>
<evidence type="ECO:0000256" key="2">
    <source>
        <dbReference type="ARBA" id="ARBA00008142"/>
    </source>
</evidence>
<feature type="binding site" evidence="14 15">
    <location>
        <position position="57"/>
    </location>
    <ligand>
        <name>ATP</name>
        <dbReference type="ChEBI" id="CHEBI:30616"/>
    </ligand>
</feature>
<reference evidence="19 22" key="2">
    <citation type="submission" date="2018-11" db="EMBL/GenBank/DDBJ databases">
        <title>Sequencing Av. paragallinarum serogroups.</title>
        <authorList>
            <person name="Hellmuth J.E."/>
            <person name="Boucher C.E."/>
            <person name="Cason E.D."/>
        </authorList>
    </citation>
    <scope>NUCLEOTIDE SEQUENCE [LARGE SCALE GENOMIC DNA]</scope>
    <source>
        <strain evidence="19 22">SA-3</strain>
    </source>
</reference>
<evidence type="ECO:0000256" key="12">
    <source>
        <dbReference type="ARBA" id="ARBA00022842"/>
    </source>
</evidence>
<feature type="binding site" evidence="14 15">
    <location>
        <position position="91"/>
    </location>
    <ligand>
        <name>ATP</name>
        <dbReference type="ChEBI" id="CHEBI:30616"/>
    </ligand>
</feature>
<comment type="subunit">
    <text evidence="14">Homotetramer.</text>
</comment>
<comment type="subcellular location">
    <subcellularLocation>
        <location evidence="1 14">Cytoplasm</location>
    </subcellularLocation>
</comment>
<comment type="catalytic activity">
    <reaction evidence="14 17">
        <text>a 2'-deoxyribonucleoside 5'-diphosphate + ATP = a 2'-deoxyribonucleoside 5'-triphosphate + ADP</text>
        <dbReference type="Rhea" id="RHEA:44640"/>
        <dbReference type="ChEBI" id="CHEBI:30616"/>
        <dbReference type="ChEBI" id="CHEBI:61560"/>
        <dbReference type="ChEBI" id="CHEBI:73316"/>
        <dbReference type="ChEBI" id="CHEBI:456216"/>
        <dbReference type="EC" id="2.7.4.6"/>
    </reaction>
</comment>
<dbReference type="InterPro" id="IPR036850">
    <property type="entry name" value="NDK-like_dom_sf"/>
</dbReference>
<gene>
    <name evidence="14 20" type="primary">ndk</name>
    <name evidence="19" type="ORF">EIG79_02845</name>
    <name evidence="20" type="ORF">NCTC11296_02893</name>
</gene>
<dbReference type="GO" id="GO:0046872">
    <property type="term" value="F:metal ion binding"/>
    <property type="evidence" value="ECO:0007669"/>
    <property type="project" value="UniProtKB-KW"/>
</dbReference>
<dbReference type="InterPro" id="IPR034907">
    <property type="entry name" value="NDK-like_dom"/>
</dbReference>
<feature type="binding site" evidence="14 15">
    <location>
        <position position="85"/>
    </location>
    <ligand>
        <name>ATP</name>
        <dbReference type="ChEBI" id="CHEBI:30616"/>
    </ligand>
</feature>
<dbReference type="InterPro" id="IPR001564">
    <property type="entry name" value="Nucleoside_diP_kinase"/>
</dbReference>
<evidence type="ECO:0000256" key="11">
    <source>
        <dbReference type="ARBA" id="ARBA00022840"/>
    </source>
</evidence>
<evidence type="ECO:0000256" key="5">
    <source>
        <dbReference type="ARBA" id="ARBA00022490"/>
    </source>
</evidence>
<dbReference type="PRINTS" id="PR01243">
    <property type="entry name" value="NUCDPKINASE"/>
</dbReference>
<evidence type="ECO:0000313" key="22">
    <source>
        <dbReference type="Proteomes" id="UP000294229"/>
    </source>
</evidence>
<dbReference type="GO" id="GO:0004550">
    <property type="term" value="F:nucleoside diphosphate kinase activity"/>
    <property type="evidence" value="ECO:0007669"/>
    <property type="project" value="UniProtKB-UniRule"/>
</dbReference>
<evidence type="ECO:0000256" key="9">
    <source>
        <dbReference type="ARBA" id="ARBA00022741"/>
    </source>
</evidence>
<dbReference type="PROSITE" id="PS51374">
    <property type="entry name" value="NDPK_LIKE"/>
    <property type="match status" value="1"/>
</dbReference>
<evidence type="ECO:0000313" key="20">
    <source>
        <dbReference type="EMBL" id="STO72948.1"/>
    </source>
</evidence>
<evidence type="ECO:0000256" key="14">
    <source>
        <dbReference type="HAMAP-Rule" id="MF_00451"/>
    </source>
</evidence>
<evidence type="ECO:0000256" key="7">
    <source>
        <dbReference type="ARBA" id="ARBA00022679"/>
    </source>
</evidence>
<keyword evidence="13 14" id="KW-0546">Nucleotide metabolism</keyword>
<dbReference type="PROSITE" id="PS00469">
    <property type="entry name" value="NDPK"/>
    <property type="match status" value="1"/>
</dbReference>
<evidence type="ECO:0000256" key="8">
    <source>
        <dbReference type="ARBA" id="ARBA00022723"/>
    </source>
</evidence>
<keyword evidence="6 14" id="KW-0597">Phosphoprotein</keyword>
<dbReference type="RefSeq" id="WP_017805043.1">
    <property type="nucleotide sequence ID" value="NZ_CP034110.1"/>
</dbReference>
<feature type="domain" description="Nucleoside diphosphate kinase-like" evidence="18">
    <location>
        <begin position="1"/>
        <end position="138"/>
    </location>
</feature>
<evidence type="ECO:0000256" key="6">
    <source>
        <dbReference type="ARBA" id="ARBA00022553"/>
    </source>
</evidence>
<keyword evidence="5 14" id="KW-0963">Cytoplasm</keyword>
<dbReference type="SMART" id="SM00562">
    <property type="entry name" value="NDK"/>
    <property type="match status" value="1"/>
</dbReference>
<comment type="cofactor">
    <cofactor evidence="14">
        <name>Mg(2+)</name>
        <dbReference type="ChEBI" id="CHEBI:18420"/>
    </cofactor>
</comment>
<comment type="catalytic activity">
    <reaction evidence="14">
        <text>a ribonucleoside 5'-diphosphate + ATP = a ribonucleoside 5'-triphosphate + ADP</text>
        <dbReference type="Rhea" id="RHEA:18113"/>
        <dbReference type="ChEBI" id="CHEBI:30616"/>
        <dbReference type="ChEBI" id="CHEBI:57930"/>
        <dbReference type="ChEBI" id="CHEBI:61557"/>
        <dbReference type="ChEBI" id="CHEBI:456216"/>
        <dbReference type="EC" id="2.7.4.6"/>
    </reaction>
</comment>
<dbReference type="KEGG" id="apag:EIA51_09085"/>
<proteinExistence type="inferred from homology"/>
<dbReference type="GO" id="GO:0006241">
    <property type="term" value="P:CTP biosynthetic process"/>
    <property type="evidence" value="ECO:0007669"/>
    <property type="project" value="UniProtKB-UniRule"/>
</dbReference>
<accession>A0A0F5EP44</accession>
<evidence type="ECO:0000259" key="18">
    <source>
        <dbReference type="SMART" id="SM00562"/>
    </source>
</evidence>
<name>A0A0F5EP44_AVIPA</name>
<dbReference type="Pfam" id="PF00334">
    <property type="entry name" value="NDK"/>
    <property type="match status" value="1"/>
</dbReference>
<comment type="similarity">
    <text evidence="2 14 15 16">Belongs to the NDK family.</text>
</comment>
<evidence type="ECO:0000256" key="4">
    <source>
        <dbReference type="ARBA" id="ARBA00017632"/>
    </source>
</evidence>
<dbReference type="GO" id="GO:0005524">
    <property type="term" value="F:ATP binding"/>
    <property type="evidence" value="ECO:0007669"/>
    <property type="project" value="UniProtKB-UniRule"/>
</dbReference>
<dbReference type="FunFam" id="3.30.70.141:FF:000001">
    <property type="entry name" value="Nucleoside diphosphate kinase"/>
    <property type="match status" value="1"/>
</dbReference>
<evidence type="ECO:0000256" key="3">
    <source>
        <dbReference type="ARBA" id="ARBA00012966"/>
    </source>
</evidence>
<evidence type="ECO:0000256" key="17">
    <source>
        <dbReference type="RuleBase" id="RU004013"/>
    </source>
</evidence>
<dbReference type="Proteomes" id="UP000254465">
    <property type="component" value="Unassembled WGS sequence"/>
</dbReference>
<protein>
    <recommendedName>
        <fullName evidence="4 14">Nucleoside diphosphate kinase</fullName>
        <shortName evidence="14">NDK</shortName>
        <shortName evidence="14">NDP kinase</shortName>
        <ecNumber evidence="3 14">2.7.4.6</ecNumber>
    </recommendedName>
    <alternativeName>
        <fullName evidence="14">Nucleoside-2-P kinase</fullName>
    </alternativeName>
</protein>
<dbReference type="GO" id="GO:0005737">
    <property type="term" value="C:cytoplasm"/>
    <property type="evidence" value="ECO:0007669"/>
    <property type="project" value="UniProtKB-SubCell"/>
</dbReference>
<evidence type="ECO:0000256" key="13">
    <source>
        <dbReference type="ARBA" id="ARBA00023080"/>
    </source>
</evidence>
<dbReference type="InterPro" id="IPR023005">
    <property type="entry name" value="Nucleoside_diP_kinase_AS"/>
</dbReference>
<evidence type="ECO:0000313" key="19">
    <source>
        <dbReference type="EMBL" id="RZN60677.1"/>
    </source>
</evidence>
<dbReference type="GO" id="GO:0006183">
    <property type="term" value="P:GTP biosynthetic process"/>
    <property type="evidence" value="ECO:0007669"/>
    <property type="project" value="UniProtKB-UniRule"/>
</dbReference>
<dbReference type="EMBL" id="UGHK01000002">
    <property type="protein sequence ID" value="STO72948.1"/>
    <property type="molecule type" value="Genomic_DNA"/>
</dbReference>
<dbReference type="EMBL" id="RQXS01000007">
    <property type="protein sequence ID" value="RZN60677.1"/>
    <property type="molecule type" value="Genomic_DNA"/>
</dbReference>
<keyword evidence="20" id="KW-0378">Hydrolase</keyword>
<evidence type="ECO:0000256" key="16">
    <source>
        <dbReference type="RuleBase" id="RU004011"/>
    </source>
</evidence>
<dbReference type="GeneID" id="66256567"/>
<dbReference type="Proteomes" id="UP000294229">
    <property type="component" value="Unassembled WGS sequence"/>
</dbReference>
<sequence>MERTLSIIKPDAVERNLIGKILTCLENEGFRIVAMKMVHLTQEQAEGFYAEHQGKPFFAGLVEYMTSAPVVVSVLEKENAIKNYRTLMGATDPEQAEAGTIRKQFALSKRQNCVHGSDSPESAEREIAYFFSENELCPRK</sequence>
<dbReference type="Gene3D" id="3.30.70.141">
    <property type="entry name" value="Nucleoside diphosphate kinase-like domain"/>
    <property type="match status" value="1"/>
</dbReference>
<feature type="active site" description="Pros-phosphohistidine intermediate" evidence="14 15">
    <location>
        <position position="115"/>
    </location>
</feature>